<dbReference type="EMBL" id="JABAEB010000011">
    <property type="protein sequence ID" value="NLQ24524.1"/>
    <property type="molecule type" value="Genomic_DNA"/>
</dbReference>
<evidence type="ECO:0000256" key="1">
    <source>
        <dbReference type="SAM" id="SignalP"/>
    </source>
</evidence>
<evidence type="ECO:0000313" key="3">
    <source>
        <dbReference type="Proteomes" id="UP000527352"/>
    </source>
</evidence>
<comment type="caution">
    <text evidence="2">The sequence shown here is derived from an EMBL/GenBank/DDBJ whole genome shotgun (WGS) entry which is preliminary data.</text>
</comment>
<organism evidence="2 3">
    <name type="scientific">Shewanella oncorhynchi</name>
    <dbReference type="NCBI Taxonomy" id="2726434"/>
    <lineage>
        <taxon>Bacteria</taxon>
        <taxon>Pseudomonadati</taxon>
        <taxon>Pseudomonadota</taxon>
        <taxon>Gammaproteobacteria</taxon>
        <taxon>Alteromonadales</taxon>
        <taxon>Shewanellaceae</taxon>
        <taxon>Shewanella</taxon>
    </lineage>
</organism>
<keyword evidence="3" id="KW-1185">Reference proteome</keyword>
<accession>A0ABX1KSC9</accession>
<protein>
    <submittedName>
        <fullName evidence="2">Uncharacterized protein</fullName>
    </submittedName>
</protein>
<name>A0ABX1KSC9_9GAMM</name>
<reference evidence="2 3" key="1">
    <citation type="submission" date="2020-04" db="EMBL/GenBank/DDBJ databases">
        <title>The first description of lens atrophy caused by putative novel Shewanella sp. that is a new emerging pathogen for cultured rainbow trout?</title>
        <authorList>
            <person name="Saticioglu I.B."/>
            <person name="Duman M."/>
            <person name="Altun S."/>
        </authorList>
    </citation>
    <scope>NUCLEOTIDE SEQUENCE [LARGE SCALE GENOMIC DNA]</scope>
    <source>
        <strain evidence="2 3">S-1</strain>
    </source>
</reference>
<dbReference type="RefSeq" id="WP_168826634.1">
    <property type="nucleotide sequence ID" value="NZ_JABAEB010000011.1"/>
</dbReference>
<keyword evidence="1" id="KW-0732">Signal</keyword>
<feature type="chain" id="PRO_5046168132" evidence="1">
    <location>
        <begin position="22"/>
        <end position="167"/>
    </location>
</feature>
<feature type="signal peptide" evidence="1">
    <location>
        <begin position="1"/>
        <end position="21"/>
    </location>
</feature>
<dbReference type="Proteomes" id="UP000527352">
    <property type="component" value="Unassembled WGS sequence"/>
</dbReference>
<proteinExistence type="predicted"/>
<gene>
    <name evidence="2" type="ORF">HGO26_16765</name>
</gene>
<evidence type="ECO:0000313" key="2">
    <source>
        <dbReference type="EMBL" id="NLQ24524.1"/>
    </source>
</evidence>
<sequence>MKYLVILLSLIISSVSVGVDATTFSRDDQYIRLDLAPLCTADGQVTLTLTNTSGQKLFVDPHIADPALFDLARARMYLRGMNDNKLVSLSPLTEYVRTSDWSALAAGAVITYPIDYTKHAILDTSKAYKSGVEIRMDILLENGKKVVVKIDSASLNKYADIQPDCFK</sequence>